<organism evidence="2 3">
    <name type="scientific">Chthoniobacter flavus Ellin428</name>
    <dbReference type="NCBI Taxonomy" id="497964"/>
    <lineage>
        <taxon>Bacteria</taxon>
        <taxon>Pseudomonadati</taxon>
        <taxon>Verrucomicrobiota</taxon>
        <taxon>Spartobacteria</taxon>
        <taxon>Chthoniobacterales</taxon>
        <taxon>Chthoniobacteraceae</taxon>
        <taxon>Chthoniobacter</taxon>
    </lineage>
</organism>
<dbReference type="STRING" id="497964.CfE428DRAFT_4404"/>
<dbReference type="AlphaFoldDB" id="B4D665"/>
<keyword evidence="3" id="KW-1185">Reference proteome</keyword>
<keyword evidence="1" id="KW-0732">Signal</keyword>
<feature type="chain" id="PRO_5002802867" evidence="1">
    <location>
        <begin position="21"/>
        <end position="32"/>
    </location>
</feature>
<dbReference type="EMBL" id="ABVL01000015">
    <property type="protein sequence ID" value="EDY17974.1"/>
    <property type="molecule type" value="Genomic_DNA"/>
</dbReference>
<feature type="signal peptide" evidence="1">
    <location>
        <begin position="1"/>
        <end position="20"/>
    </location>
</feature>
<evidence type="ECO:0000313" key="2">
    <source>
        <dbReference type="EMBL" id="EDY17974.1"/>
    </source>
</evidence>
<comment type="caution">
    <text evidence="2">The sequence shown here is derived from an EMBL/GenBank/DDBJ whole genome shotgun (WGS) entry which is preliminary data.</text>
</comment>
<dbReference type="Proteomes" id="UP000005824">
    <property type="component" value="Unassembled WGS sequence"/>
</dbReference>
<name>B4D665_9BACT</name>
<reference evidence="2 3" key="1">
    <citation type="journal article" date="2011" name="J. Bacteriol.">
        <title>Genome sequence of Chthoniobacter flavus Ellin428, an aerobic heterotrophic soil bacterium.</title>
        <authorList>
            <person name="Kant R."/>
            <person name="van Passel M.W."/>
            <person name="Palva A."/>
            <person name="Lucas S."/>
            <person name="Lapidus A."/>
            <person name="Glavina Del Rio T."/>
            <person name="Dalin E."/>
            <person name="Tice H."/>
            <person name="Bruce D."/>
            <person name="Goodwin L."/>
            <person name="Pitluck S."/>
            <person name="Larimer F.W."/>
            <person name="Land M.L."/>
            <person name="Hauser L."/>
            <person name="Sangwan P."/>
            <person name="de Vos W.M."/>
            <person name="Janssen P.H."/>
            <person name="Smidt H."/>
        </authorList>
    </citation>
    <scope>NUCLEOTIDE SEQUENCE [LARGE SCALE GENOMIC DNA]</scope>
    <source>
        <strain evidence="2 3">Ellin428</strain>
    </source>
</reference>
<protein>
    <submittedName>
        <fullName evidence="2">Uncharacterized protein</fullName>
    </submittedName>
</protein>
<evidence type="ECO:0000256" key="1">
    <source>
        <dbReference type="SAM" id="SignalP"/>
    </source>
</evidence>
<accession>B4D665</accession>
<gene>
    <name evidence="2" type="ORF">CfE428DRAFT_4404</name>
</gene>
<sequence>MKTVASVAAAIAAFASVGLADDGQSQTEEGNA</sequence>
<evidence type="ECO:0000313" key="3">
    <source>
        <dbReference type="Proteomes" id="UP000005824"/>
    </source>
</evidence>
<dbReference type="InParanoid" id="B4D665"/>
<proteinExistence type="predicted"/>